<dbReference type="PIRSF" id="PIRSF004761">
    <property type="entry name" value="Hydrgn_mat_HypA"/>
    <property type="match status" value="1"/>
</dbReference>
<organism evidence="5 6">
    <name type="scientific">Varibaculum cambriense</name>
    <dbReference type="NCBI Taxonomy" id="184870"/>
    <lineage>
        <taxon>Bacteria</taxon>
        <taxon>Bacillati</taxon>
        <taxon>Actinomycetota</taxon>
        <taxon>Actinomycetes</taxon>
        <taxon>Actinomycetales</taxon>
        <taxon>Actinomycetaceae</taxon>
        <taxon>Varibaculum</taxon>
    </lineage>
</organism>
<evidence type="ECO:0000313" key="5">
    <source>
        <dbReference type="EMBL" id="MCG4616997.1"/>
    </source>
</evidence>
<dbReference type="GO" id="GO:0008270">
    <property type="term" value="F:zinc ion binding"/>
    <property type="evidence" value="ECO:0007669"/>
    <property type="project" value="UniProtKB-UniRule"/>
</dbReference>
<evidence type="ECO:0000256" key="3">
    <source>
        <dbReference type="ARBA" id="ARBA00022833"/>
    </source>
</evidence>
<comment type="caution">
    <text evidence="5">The sequence shown here is derived from an EMBL/GenBank/DDBJ whole genome shotgun (WGS) entry which is preliminary data.</text>
</comment>
<keyword evidence="3 4" id="KW-0862">Zinc</keyword>
<feature type="binding site" evidence="4">
    <location>
        <position position="73"/>
    </location>
    <ligand>
        <name>Zn(2+)</name>
        <dbReference type="ChEBI" id="CHEBI:29105"/>
    </ligand>
</feature>
<evidence type="ECO:0000313" key="6">
    <source>
        <dbReference type="Proteomes" id="UP001200537"/>
    </source>
</evidence>
<dbReference type="InterPro" id="IPR000688">
    <property type="entry name" value="HypA/HybF"/>
</dbReference>
<dbReference type="RefSeq" id="WP_238127416.1">
    <property type="nucleotide sequence ID" value="NZ_JAHAIE010000002.1"/>
</dbReference>
<dbReference type="HAMAP" id="MF_00213">
    <property type="entry name" value="HypA_HybF"/>
    <property type="match status" value="1"/>
</dbReference>
<comment type="function">
    <text evidence="4">Involved in the maturation of [NiFe] hydrogenases. Required for nickel insertion into the metal center of the hydrogenase.</text>
</comment>
<keyword evidence="1 4" id="KW-0533">Nickel</keyword>
<dbReference type="Proteomes" id="UP001200537">
    <property type="component" value="Unassembled WGS sequence"/>
</dbReference>
<gene>
    <name evidence="4" type="primary">hypA</name>
    <name evidence="5" type="ORF">L0M99_00605</name>
</gene>
<reference evidence="5" key="1">
    <citation type="submission" date="2022-01" db="EMBL/GenBank/DDBJ databases">
        <title>Collection of gut derived symbiotic bacterial strains cultured from healthy donors.</title>
        <authorList>
            <person name="Lin H."/>
            <person name="Kohout C."/>
            <person name="Waligurski E."/>
            <person name="Pamer E.G."/>
        </authorList>
    </citation>
    <scope>NUCLEOTIDE SEQUENCE</scope>
    <source>
        <strain evidence="5">DFI.7.46</strain>
    </source>
</reference>
<feature type="binding site" evidence="4">
    <location>
        <position position="70"/>
    </location>
    <ligand>
        <name>Zn(2+)</name>
        <dbReference type="ChEBI" id="CHEBI:29105"/>
    </ligand>
</feature>
<name>A0AAJ1BBN8_9ACTO</name>
<dbReference type="PANTHER" id="PTHR34535:SF3">
    <property type="entry name" value="HYDROGENASE MATURATION FACTOR HYPA"/>
    <property type="match status" value="1"/>
</dbReference>
<dbReference type="EMBL" id="JAKNHJ010000001">
    <property type="protein sequence ID" value="MCG4616997.1"/>
    <property type="molecule type" value="Genomic_DNA"/>
</dbReference>
<feature type="binding site" evidence="4">
    <location>
        <position position="87"/>
    </location>
    <ligand>
        <name>Zn(2+)</name>
        <dbReference type="ChEBI" id="CHEBI:29105"/>
    </ligand>
</feature>
<accession>A0AAJ1BBN8</accession>
<dbReference type="Pfam" id="PF01155">
    <property type="entry name" value="HypA"/>
    <property type="match status" value="1"/>
</dbReference>
<dbReference type="Gene3D" id="3.30.2320.80">
    <property type="match status" value="1"/>
</dbReference>
<protein>
    <recommendedName>
        <fullName evidence="4">Hydrogenase maturation factor HypA</fullName>
    </recommendedName>
</protein>
<keyword evidence="2 4" id="KW-0479">Metal-binding</keyword>
<sequence length="116" mass="13030">MHEVALSRQLARIVSRNAAGREVLEVELEVGHLRQVVPEALHFAWGAVRKNTLRGPARLNITEIPAVVSCRKCEAITQLREVLDFRCQECSSRDLQIISGEEFRVVSIEVTPLGKE</sequence>
<evidence type="ECO:0000256" key="4">
    <source>
        <dbReference type="HAMAP-Rule" id="MF_00213"/>
    </source>
</evidence>
<evidence type="ECO:0000256" key="2">
    <source>
        <dbReference type="ARBA" id="ARBA00022723"/>
    </source>
</evidence>
<dbReference type="AlphaFoldDB" id="A0AAJ1BBN8"/>
<dbReference type="PANTHER" id="PTHR34535">
    <property type="entry name" value="HYDROGENASE MATURATION FACTOR HYPA"/>
    <property type="match status" value="1"/>
</dbReference>
<dbReference type="GO" id="GO:0051604">
    <property type="term" value="P:protein maturation"/>
    <property type="evidence" value="ECO:0007669"/>
    <property type="project" value="InterPro"/>
</dbReference>
<feature type="binding site" evidence="4">
    <location>
        <position position="90"/>
    </location>
    <ligand>
        <name>Zn(2+)</name>
        <dbReference type="ChEBI" id="CHEBI:29105"/>
    </ligand>
</feature>
<comment type="similarity">
    <text evidence="4">Belongs to the HypA/HybF family.</text>
</comment>
<dbReference type="GO" id="GO:0016151">
    <property type="term" value="F:nickel cation binding"/>
    <property type="evidence" value="ECO:0007669"/>
    <property type="project" value="UniProtKB-UniRule"/>
</dbReference>
<proteinExistence type="inferred from homology"/>
<evidence type="ECO:0000256" key="1">
    <source>
        <dbReference type="ARBA" id="ARBA00022596"/>
    </source>
</evidence>
<feature type="binding site" evidence="4">
    <location>
        <position position="2"/>
    </location>
    <ligand>
        <name>Ni(2+)</name>
        <dbReference type="ChEBI" id="CHEBI:49786"/>
    </ligand>
</feature>